<protein>
    <submittedName>
        <fullName evidence="1">Unannotated protein</fullName>
    </submittedName>
</protein>
<gene>
    <name evidence="1" type="ORF">UFOPK3001_02026</name>
    <name evidence="2" type="ORF">UFOPK3954_01139</name>
</gene>
<sequence>MNTAQAIDEINRLLDDPSEETVNTSMRLPACLRDAAALAVDHLDVAASTTALTTTALRRTLETAVMEAALRAHYRKHPGVRPSLAEVALALAAQQGSPLAGKTRAVQKAANEVSARYPHADAFDVLLWAEARQLTVA</sequence>
<dbReference type="AlphaFoldDB" id="A0A6J6ZB84"/>
<proteinExistence type="predicted"/>
<evidence type="ECO:0000313" key="1">
    <source>
        <dbReference type="EMBL" id="CAB4817934.1"/>
    </source>
</evidence>
<evidence type="ECO:0000313" key="2">
    <source>
        <dbReference type="EMBL" id="CAB4990648.1"/>
    </source>
</evidence>
<organism evidence="1">
    <name type="scientific">freshwater metagenome</name>
    <dbReference type="NCBI Taxonomy" id="449393"/>
    <lineage>
        <taxon>unclassified sequences</taxon>
        <taxon>metagenomes</taxon>
        <taxon>ecological metagenomes</taxon>
    </lineage>
</organism>
<name>A0A6J6ZB84_9ZZZZ</name>
<accession>A0A6J6ZB84</accession>
<dbReference type="EMBL" id="CAFBON010000106">
    <property type="protein sequence ID" value="CAB4990648.1"/>
    <property type="molecule type" value="Genomic_DNA"/>
</dbReference>
<reference evidence="1" key="1">
    <citation type="submission" date="2020-05" db="EMBL/GenBank/DDBJ databases">
        <authorList>
            <person name="Chiriac C."/>
            <person name="Salcher M."/>
            <person name="Ghai R."/>
            <person name="Kavagutti S V."/>
        </authorList>
    </citation>
    <scope>NUCLEOTIDE SEQUENCE</scope>
</reference>
<dbReference type="EMBL" id="CAFAAJ010000163">
    <property type="protein sequence ID" value="CAB4817934.1"/>
    <property type="molecule type" value="Genomic_DNA"/>
</dbReference>